<evidence type="ECO:0000313" key="3">
    <source>
        <dbReference type="EMBL" id="RQH25100.1"/>
    </source>
</evidence>
<dbReference type="PANTHER" id="PTHR36509">
    <property type="entry name" value="BLL3101 PROTEIN"/>
    <property type="match status" value="1"/>
</dbReference>
<keyword evidence="5" id="KW-1185">Reference proteome</keyword>
<proteinExistence type="predicted"/>
<feature type="region of interest" description="Disordered" evidence="1">
    <location>
        <begin position="205"/>
        <end position="243"/>
    </location>
</feature>
<organism evidence="4 5">
    <name type="scientific">Okeania hirsuta</name>
    <dbReference type="NCBI Taxonomy" id="1458930"/>
    <lineage>
        <taxon>Bacteria</taxon>
        <taxon>Bacillati</taxon>
        <taxon>Cyanobacteriota</taxon>
        <taxon>Cyanophyceae</taxon>
        <taxon>Oscillatoriophycideae</taxon>
        <taxon>Oscillatoriales</taxon>
        <taxon>Microcoleaceae</taxon>
        <taxon>Okeania</taxon>
    </lineage>
</organism>
<evidence type="ECO:0000259" key="2">
    <source>
        <dbReference type="Pfam" id="PF06742"/>
    </source>
</evidence>
<dbReference type="Gene3D" id="1.10.3360.10">
    <property type="entry name" value="VPA0735-like domain"/>
    <property type="match status" value="1"/>
</dbReference>
<comment type="caution">
    <text evidence="4">The sequence shown here is derived from an EMBL/GenBank/DDBJ whole genome shotgun (WGS) entry which is preliminary data.</text>
</comment>
<sequence>MAQPSDSPVPIKDITDIQWSQVPRRGLAYWERLANIISREPVQERDRLFMAMLKPLGIEKVGLDGTVTFAPDERQKAILEQGALVGEAMARVNDFQKRSEAAHYADGVHWEFALILDPSQGTEYYDQLDERAAWFYEAVTASSGMVIDEPGQGGQVYLGTYKDSDGNWLDGSNTYKMTVPANPPMEQFWSVTVYDNNARVFVDTDTEKPERSSKTDDLYENADGTVDIYVGPQEPTDPDKASN</sequence>
<dbReference type="AlphaFoldDB" id="A0A3N6P0M5"/>
<gene>
    <name evidence="3" type="ORF">D5R40_29420</name>
    <name evidence="4" type="ORF">D5R40_29425</name>
</gene>
<dbReference type="Gene3D" id="2.60.120.600">
    <property type="entry name" value="Domain of unknown function DUF1214, C-terminal domain"/>
    <property type="match status" value="1"/>
</dbReference>
<name>A0A3N6P0M5_9CYAN</name>
<dbReference type="Pfam" id="PF06742">
    <property type="entry name" value="DUF1214"/>
    <property type="match status" value="1"/>
</dbReference>
<dbReference type="InterPro" id="IPR037049">
    <property type="entry name" value="DUF1214_C_sf"/>
</dbReference>
<dbReference type="PANTHER" id="PTHR36509:SF3">
    <property type="entry name" value="SIGNAL PEPTIDE PROTEIN"/>
    <property type="match status" value="1"/>
</dbReference>
<dbReference type="Proteomes" id="UP000269154">
    <property type="component" value="Unassembled WGS sequence"/>
</dbReference>
<protein>
    <submittedName>
        <fullName evidence="4">DUF1254 domain-containing protein</fullName>
    </submittedName>
</protein>
<feature type="compositionally biased region" description="Basic and acidic residues" evidence="1">
    <location>
        <begin position="205"/>
        <end position="217"/>
    </location>
</feature>
<feature type="domain" description="DUF1214" evidence="2">
    <location>
        <begin position="155"/>
        <end position="240"/>
    </location>
</feature>
<accession>A0A3N6P0M5</accession>
<dbReference type="RefSeq" id="WP_124147565.1">
    <property type="nucleotide sequence ID" value="NZ_CAWOKI010000292.1"/>
</dbReference>
<dbReference type="InterPro" id="IPR010621">
    <property type="entry name" value="DUF1214"/>
</dbReference>
<evidence type="ECO:0000313" key="4">
    <source>
        <dbReference type="EMBL" id="RQH25101.1"/>
    </source>
</evidence>
<evidence type="ECO:0000256" key="1">
    <source>
        <dbReference type="SAM" id="MobiDB-lite"/>
    </source>
</evidence>
<dbReference type="SUPFAM" id="SSF160935">
    <property type="entry name" value="VPA0735-like"/>
    <property type="match status" value="1"/>
</dbReference>
<dbReference type="OrthoDB" id="272779at2"/>
<dbReference type="EMBL" id="RCBY01000309">
    <property type="protein sequence ID" value="RQH25100.1"/>
    <property type="molecule type" value="Genomic_DNA"/>
</dbReference>
<evidence type="ECO:0000313" key="5">
    <source>
        <dbReference type="Proteomes" id="UP000269154"/>
    </source>
</evidence>
<dbReference type="EMBL" id="RCBY01000309">
    <property type="protein sequence ID" value="RQH25101.1"/>
    <property type="molecule type" value="Genomic_DNA"/>
</dbReference>
<reference evidence="4 5" key="1">
    <citation type="journal article" date="2018" name="ACS Chem. Biol.">
        <title>Ketoreductase domain dysfunction expands chemodiversity: malyngamide biosynthesis in the cyanobacterium Okeania hirsuta.</title>
        <authorList>
            <person name="Moss N.A."/>
            <person name="Leao T."/>
            <person name="Rankin M."/>
            <person name="McCullough T.M."/>
            <person name="Qu P."/>
            <person name="Korobeynikov A."/>
            <person name="Smith J.L."/>
            <person name="Gerwick L."/>
            <person name="Gerwick W.H."/>
        </authorList>
    </citation>
    <scope>NUCLEOTIDE SEQUENCE [LARGE SCALE GENOMIC DNA]</scope>
    <source>
        <strain evidence="4 5">PAB10Feb10-1</strain>
    </source>
</reference>